<evidence type="ECO:0000313" key="6">
    <source>
        <dbReference type="EMBL" id="SMX46811.1"/>
    </source>
</evidence>
<dbReference type="RefSeq" id="WP_093968286.1">
    <property type="nucleotide sequence ID" value="NZ_FXYE01000002.1"/>
</dbReference>
<evidence type="ECO:0000259" key="5">
    <source>
        <dbReference type="Pfam" id="PF03968"/>
    </source>
</evidence>
<dbReference type="Pfam" id="PF03968">
    <property type="entry name" value="LptD_N"/>
    <property type="match status" value="1"/>
</dbReference>
<organism evidence="6 7">
    <name type="scientific">Actibacterium lipolyticum</name>
    <dbReference type="NCBI Taxonomy" id="1524263"/>
    <lineage>
        <taxon>Bacteria</taxon>
        <taxon>Pseudomonadati</taxon>
        <taxon>Pseudomonadota</taxon>
        <taxon>Alphaproteobacteria</taxon>
        <taxon>Rhodobacterales</taxon>
        <taxon>Roseobacteraceae</taxon>
        <taxon>Actibacterium</taxon>
    </lineage>
</organism>
<dbReference type="InterPro" id="IPR052037">
    <property type="entry name" value="LPS_export_LptA"/>
</dbReference>
<feature type="chain" id="PRO_5013008941" evidence="4">
    <location>
        <begin position="23"/>
        <end position="168"/>
    </location>
</feature>
<dbReference type="Proteomes" id="UP000202922">
    <property type="component" value="Unassembled WGS sequence"/>
</dbReference>
<name>A0A238KW51_9RHOB</name>
<evidence type="ECO:0000256" key="2">
    <source>
        <dbReference type="ARBA" id="ARBA00022729"/>
    </source>
</evidence>
<reference evidence="7" key="1">
    <citation type="submission" date="2017-05" db="EMBL/GenBank/DDBJ databases">
        <authorList>
            <person name="Rodrigo-Torres L."/>
            <person name="Arahal R. D."/>
            <person name="Lucena T."/>
        </authorList>
    </citation>
    <scope>NUCLEOTIDE SEQUENCE [LARGE SCALE GENOMIC DNA]</scope>
    <source>
        <strain evidence="7">CECT 8621</strain>
    </source>
</reference>
<accession>A0A238KW51</accession>
<dbReference type="GO" id="GO:0017089">
    <property type="term" value="F:glycolipid transfer activity"/>
    <property type="evidence" value="ECO:0007669"/>
    <property type="project" value="TreeGrafter"/>
</dbReference>
<dbReference type="EMBL" id="FXYE01000002">
    <property type="protein sequence ID" value="SMX46811.1"/>
    <property type="molecule type" value="Genomic_DNA"/>
</dbReference>
<sequence>MMRLRTGLMALCLTLLPALAFAQGAQVAFGGLKQDTSLPVEVTADELRVNQADGTAIFTGNVLIGQGEMRLSANRVQVEYATENGQQSGDIQRMHATGNVVLVNGGEAAEAQEAIYTLASGSIVMTGDVILTQGLSALSGQRLVVDLQAGTGQMEGRVKTIFQPGANQ</sequence>
<dbReference type="AlphaFoldDB" id="A0A238KW51"/>
<keyword evidence="2 4" id="KW-0732">Signal</keyword>
<dbReference type="NCBIfam" id="TIGR03002">
    <property type="entry name" value="outer_YhbN_LptA"/>
    <property type="match status" value="1"/>
</dbReference>
<proteinExistence type="predicted"/>
<protein>
    <submittedName>
        <fullName evidence="6">Lipopolysaccharide export system protein LptA</fullName>
    </submittedName>
</protein>
<feature type="signal peptide" evidence="4">
    <location>
        <begin position="1"/>
        <end position="22"/>
    </location>
</feature>
<dbReference type="PANTHER" id="PTHR36504">
    <property type="entry name" value="LIPOPOLYSACCHARIDE EXPORT SYSTEM PROTEIN LPTA"/>
    <property type="match status" value="1"/>
</dbReference>
<feature type="domain" description="Organic solvent tolerance-like N-terminal" evidence="5">
    <location>
        <begin position="41"/>
        <end position="150"/>
    </location>
</feature>
<keyword evidence="1" id="KW-0813">Transport</keyword>
<dbReference type="OrthoDB" id="9811926at2"/>
<dbReference type="InterPro" id="IPR005653">
    <property type="entry name" value="OstA-like_N"/>
</dbReference>
<evidence type="ECO:0000313" key="7">
    <source>
        <dbReference type="Proteomes" id="UP000202922"/>
    </source>
</evidence>
<evidence type="ECO:0000256" key="1">
    <source>
        <dbReference type="ARBA" id="ARBA00022448"/>
    </source>
</evidence>
<dbReference type="GO" id="GO:0030288">
    <property type="term" value="C:outer membrane-bounded periplasmic space"/>
    <property type="evidence" value="ECO:0007669"/>
    <property type="project" value="TreeGrafter"/>
</dbReference>
<dbReference type="GO" id="GO:0009279">
    <property type="term" value="C:cell outer membrane"/>
    <property type="evidence" value="ECO:0007669"/>
    <property type="project" value="TreeGrafter"/>
</dbReference>
<dbReference type="GO" id="GO:0015920">
    <property type="term" value="P:lipopolysaccharide transport"/>
    <property type="evidence" value="ECO:0007669"/>
    <property type="project" value="InterPro"/>
</dbReference>
<dbReference type="GO" id="GO:0001530">
    <property type="term" value="F:lipopolysaccharide binding"/>
    <property type="evidence" value="ECO:0007669"/>
    <property type="project" value="InterPro"/>
</dbReference>
<keyword evidence="7" id="KW-1185">Reference proteome</keyword>
<gene>
    <name evidence="6" type="primary">lptA</name>
    <name evidence="6" type="ORF">COL8621_03257</name>
</gene>
<keyword evidence="3" id="KW-0574">Periplasm</keyword>
<evidence type="ECO:0000256" key="3">
    <source>
        <dbReference type="ARBA" id="ARBA00022764"/>
    </source>
</evidence>
<dbReference type="Gene3D" id="2.60.450.10">
    <property type="entry name" value="Lipopolysaccharide (LPS) transport protein A like domain"/>
    <property type="match status" value="1"/>
</dbReference>
<dbReference type="PANTHER" id="PTHR36504:SF1">
    <property type="entry name" value="LIPOPOLYSACCHARIDE EXPORT SYSTEM PROTEIN LPTA"/>
    <property type="match status" value="1"/>
</dbReference>
<evidence type="ECO:0000256" key="4">
    <source>
        <dbReference type="SAM" id="SignalP"/>
    </source>
</evidence>
<dbReference type="InterPro" id="IPR014340">
    <property type="entry name" value="LptA"/>
</dbReference>